<reference evidence="2" key="1">
    <citation type="submission" date="2021-05" db="EMBL/GenBank/DDBJ databases">
        <authorList>
            <person name="Pietrasiak N."/>
            <person name="Ward R."/>
            <person name="Stajich J.E."/>
            <person name="Kurbessoian T."/>
        </authorList>
    </citation>
    <scope>NUCLEOTIDE SEQUENCE</scope>
    <source>
        <strain evidence="2">HA4357-MV3</strain>
    </source>
</reference>
<dbReference type="InterPro" id="IPR025736">
    <property type="entry name" value="PucR_C-HTH_dom"/>
</dbReference>
<dbReference type="EMBL" id="JAHHHW010000125">
    <property type="protein sequence ID" value="MBW4434282.1"/>
    <property type="molecule type" value="Genomic_DNA"/>
</dbReference>
<evidence type="ECO:0000313" key="2">
    <source>
        <dbReference type="EMBL" id="MBW4434282.1"/>
    </source>
</evidence>
<dbReference type="InterPro" id="IPR042070">
    <property type="entry name" value="PucR_C-HTH_sf"/>
</dbReference>
<dbReference type="AlphaFoldDB" id="A0A9E3HBP1"/>
<protein>
    <submittedName>
        <fullName evidence="2">Helix-turn-helix domain-containing protein</fullName>
    </submittedName>
</protein>
<dbReference type="InterPro" id="IPR051448">
    <property type="entry name" value="CdaR-like_regulators"/>
</dbReference>
<dbReference type="Proteomes" id="UP000813215">
    <property type="component" value="Unassembled WGS sequence"/>
</dbReference>
<dbReference type="Gene3D" id="1.10.10.2840">
    <property type="entry name" value="PucR C-terminal helix-turn-helix domain"/>
    <property type="match status" value="1"/>
</dbReference>
<sequence length="217" mass="24384">MNALLNATTQFEKIATIVTERIAQLLCAEVFVIDQDAYVIASSNSKLINYFFNDIYKEKASNYLRVPLTFNTQVGEVIVCKPRNGEVISFRLVQELVELVISKTTVSDRNQAYCLDRLGITAFVGIGDERTKIELAAYLLSPLNHEPELLTTLDAFFAEDCCPSSTAHRLSIHRNTLSYRLDKVRLLTGLNPRHFDDAVQIRLALLLRKLSISSGNS</sequence>
<evidence type="ECO:0000259" key="1">
    <source>
        <dbReference type="Pfam" id="PF13556"/>
    </source>
</evidence>
<name>A0A9E3HBP1_9NOST</name>
<proteinExistence type="predicted"/>
<dbReference type="Pfam" id="PF13556">
    <property type="entry name" value="HTH_30"/>
    <property type="match status" value="1"/>
</dbReference>
<feature type="domain" description="PucR C-terminal helix-turn-helix" evidence="1">
    <location>
        <begin position="149"/>
        <end position="206"/>
    </location>
</feature>
<reference evidence="2" key="2">
    <citation type="journal article" date="2022" name="Microbiol. Resour. Announc.">
        <title>Metagenome Sequencing to Explore Phylogenomics of Terrestrial Cyanobacteria.</title>
        <authorList>
            <person name="Ward R.D."/>
            <person name="Stajich J.E."/>
            <person name="Johansen J.R."/>
            <person name="Huntemann M."/>
            <person name="Clum A."/>
            <person name="Foster B."/>
            <person name="Foster B."/>
            <person name="Roux S."/>
            <person name="Palaniappan K."/>
            <person name="Varghese N."/>
            <person name="Mukherjee S."/>
            <person name="Reddy T.B.K."/>
            <person name="Daum C."/>
            <person name="Copeland A."/>
            <person name="Chen I.A."/>
            <person name="Ivanova N.N."/>
            <person name="Kyrpides N.C."/>
            <person name="Shapiro N."/>
            <person name="Eloe-Fadrosh E.A."/>
            <person name="Pietrasiak N."/>
        </authorList>
    </citation>
    <scope>NUCLEOTIDE SEQUENCE</scope>
    <source>
        <strain evidence="2">HA4357-MV3</strain>
    </source>
</reference>
<accession>A0A9E3HBP1</accession>
<gene>
    <name evidence="2" type="ORF">KME28_21835</name>
</gene>
<organism evidence="2 3">
    <name type="scientific">Pelatocladus maniniholoensis HA4357-MV3</name>
    <dbReference type="NCBI Taxonomy" id="1117104"/>
    <lineage>
        <taxon>Bacteria</taxon>
        <taxon>Bacillati</taxon>
        <taxon>Cyanobacteriota</taxon>
        <taxon>Cyanophyceae</taxon>
        <taxon>Nostocales</taxon>
        <taxon>Nostocaceae</taxon>
        <taxon>Pelatocladus</taxon>
    </lineage>
</organism>
<comment type="caution">
    <text evidence="2">The sequence shown here is derived from an EMBL/GenBank/DDBJ whole genome shotgun (WGS) entry which is preliminary data.</text>
</comment>
<dbReference type="PANTHER" id="PTHR33744">
    <property type="entry name" value="CARBOHYDRATE DIACID REGULATOR"/>
    <property type="match status" value="1"/>
</dbReference>
<evidence type="ECO:0000313" key="3">
    <source>
        <dbReference type="Proteomes" id="UP000813215"/>
    </source>
</evidence>